<feature type="region of interest" description="Disordered" evidence="3">
    <location>
        <begin position="1"/>
        <end position="20"/>
    </location>
</feature>
<dbReference type="SUPFAM" id="SSF52540">
    <property type="entry name" value="P-loop containing nucleoside triphosphate hydrolases"/>
    <property type="match status" value="1"/>
</dbReference>
<dbReference type="Gene3D" id="3.40.50.300">
    <property type="entry name" value="P-loop containing nucleotide triphosphate hydrolases"/>
    <property type="match status" value="1"/>
</dbReference>
<reference evidence="5 6" key="1">
    <citation type="submission" date="2009-11" db="EMBL/GenBank/DDBJ databases">
        <title>Annotation of Allomyces macrogynus ATCC 38327.</title>
        <authorList>
            <consortium name="The Broad Institute Genome Sequencing Platform"/>
            <person name="Russ C."/>
            <person name="Cuomo C."/>
            <person name="Burger G."/>
            <person name="Gray M.W."/>
            <person name="Holland P.W.H."/>
            <person name="King N."/>
            <person name="Lang F.B.F."/>
            <person name="Roger A.J."/>
            <person name="Ruiz-Trillo I."/>
            <person name="Young S.K."/>
            <person name="Zeng Q."/>
            <person name="Gargeya S."/>
            <person name="Fitzgerald M."/>
            <person name="Haas B."/>
            <person name="Abouelleil A."/>
            <person name="Alvarado L."/>
            <person name="Arachchi H.M."/>
            <person name="Berlin A."/>
            <person name="Chapman S.B."/>
            <person name="Gearin G."/>
            <person name="Goldberg J."/>
            <person name="Griggs A."/>
            <person name="Gujja S."/>
            <person name="Hansen M."/>
            <person name="Heiman D."/>
            <person name="Howarth C."/>
            <person name="Larimer J."/>
            <person name="Lui A."/>
            <person name="MacDonald P.J.P."/>
            <person name="McCowen C."/>
            <person name="Montmayeur A."/>
            <person name="Murphy C."/>
            <person name="Neiman D."/>
            <person name="Pearson M."/>
            <person name="Priest M."/>
            <person name="Roberts A."/>
            <person name="Saif S."/>
            <person name="Shea T."/>
            <person name="Sisk P."/>
            <person name="Stolte C."/>
            <person name="Sykes S."/>
            <person name="Wortman J."/>
            <person name="Nusbaum C."/>
            <person name="Birren B."/>
        </authorList>
    </citation>
    <scope>NUCLEOTIDE SEQUENCE [LARGE SCALE GENOMIC DNA]</scope>
    <source>
        <strain evidence="5 6">ATCC 38327</strain>
    </source>
</reference>
<dbReference type="InterPro" id="IPR003094">
    <property type="entry name" value="6Pfruct_kin"/>
</dbReference>
<dbReference type="VEuPathDB" id="FungiDB:AMAG_20516"/>
<dbReference type="InterPro" id="IPR013079">
    <property type="entry name" value="6Phosfructo_kin"/>
</dbReference>
<dbReference type="eggNOG" id="KOG0234">
    <property type="taxonomic scope" value="Eukaryota"/>
</dbReference>
<dbReference type="InterPro" id="IPR027417">
    <property type="entry name" value="P-loop_NTPase"/>
</dbReference>
<organism evidence="5 6">
    <name type="scientific">Allomyces macrogynus (strain ATCC 38327)</name>
    <name type="common">Allomyces javanicus var. macrogynus</name>
    <dbReference type="NCBI Taxonomy" id="578462"/>
    <lineage>
        <taxon>Eukaryota</taxon>
        <taxon>Fungi</taxon>
        <taxon>Fungi incertae sedis</taxon>
        <taxon>Blastocladiomycota</taxon>
        <taxon>Blastocladiomycetes</taxon>
        <taxon>Blastocladiales</taxon>
        <taxon>Blastocladiaceae</taxon>
        <taxon>Allomyces</taxon>
    </lineage>
</organism>
<reference evidence="6" key="2">
    <citation type="submission" date="2009-11" db="EMBL/GenBank/DDBJ databases">
        <title>The Genome Sequence of Allomyces macrogynus strain ATCC 38327.</title>
        <authorList>
            <consortium name="The Broad Institute Genome Sequencing Platform"/>
            <person name="Russ C."/>
            <person name="Cuomo C."/>
            <person name="Shea T."/>
            <person name="Young S.K."/>
            <person name="Zeng Q."/>
            <person name="Koehrsen M."/>
            <person name="Haas B."/>
            <person name="Borodovsky M."/>
            <person name="Guigo R."/>
            <person name="Alvarado L."/>
            <person name="Berlin A."/>
            <person name="Borenstein D."/>
            <person name="Chen Z."/>
            <person name="Engels R."/>
            <person name="Freedman E."/>
            <person name="Gellesch M."/>
            <person name="Goldberg J."/>
            <person name="Griggs A."/>
            <person name="Gujja S."/>
            <person name="Heiman D."/>
            <person name="Hepburn T."/>
            <person name="Howarth C."/>
            <person name="Jen D."/>
            <person name="Larson L."/>
            <person name="Lewis B."/>
            <person name="Mehta T."/>
            <person name="Park D."/>
            <person name="Pearson M."/>
            <person name="Roberts A."/>
            <person name="Saif S."/>
            <person name="Shenoy N."/>
            <person name="Sisk P."/>
            <person name="Stolte C."/>
            <person name="Sykes S."/>
            <person name="Walk T."/>
            <person name="White J."/>
            <person name="Yandava C."/>
            <person name="Burger G."/>
            <person name="Gray M.W."/>
            <person name="Holland P.W.H."/>
            <person name="King N."/>
            <person name="Lang F.B.F."/>
            <person name="Roger A.J."/>
            <person name="Ruiz-Trillo I."/>
            <person name="Lander E."/>
            <person name="Nusbaum C."/>
        </authorList>
    </citation>
    <scope>NUCLEOTIDE SEQUENCE [LARGE SCALE GENOMIC DNA]</scope>
    <source>
        <strain evidence="6">ATCC 38327</strain>
    </source>
</reference>
<feature type="domain" description="6-phosphofructo-2-kinase" evidence="4">
    <location>
        <begin position="195"/>
        <end position="248"/>
    </location>
</feature>
<dbReference type="PANTHER" id="PTHR10606">
    <property type="entry name" value="6-PHOSPHOFRUCTO-2-KINASE/FRUCTOSE-2,6-BISPHOSPHATASE"/>
    <property type="match status" value="1"/>
</dbReference>
<feature type="domain" description="6-phosphofructo-2-kinase" evidence="4">
    <location>
        <begin position="288"/>
        <end position="420"/>
    </location>
</feature>
<evidence type="ECO:0000256" key="1">
    <source>
        <dbReference type="ARBA" id="ARBA00022741"/>
    </source>
</evidence>
<dbReference type="GO" id="GO:0003873">
    <property type="term" value="F:6-phosphofructo-2-kinase activity"/>
    <property type="evidence" value="ECO:0007669"/>
    <property type="project" value="InterPro"/>
</dbReference>
<gene>
    <name evidence="5" type="ORF">AMAG_20516</name>
</gene>
<keyword evidence="6" id="KW-1185">Reference proteome</keyword>
<dbReference type="GO" id="GO:0005524">
    <property type="term" value="F:ATP binding"/>
    <property type="evidence" value="ECO:0007669"/>
    <property type="project" value="UniProtKB-KW"/>
</dbReference>
<feature type="region of interest" description="Disordered" evidence="3">
    <location>
        <begin position="253"/>
        <end position="276"/>
    </location>
</feature>
<dbReference type="OrthoDB" id="267323at2759"/>
<dbReference type="AlphaFoldDB" id="A0A0L0TCJ2"/>
<name>A0A0L0TCJ2_ALLM3</name>
<sequence length="426" mass="45332">MDNHDPAVADPPHDDDVSATATDSISTATTTITAATPVVHAAPVPAYAAVASPALARVASGTHLAALGLAPAPSSSTNSNHWLAAAAAAAVAQGRVPSPLSLSLPAWSDPVTIARNSPRLRAAPDTPLLAPNAYDTPTFTNHLHPSDYAHSPIILPQWAGLGTSGLLPTAGAVAPHLARGGEVVRMPRADDATTGPQLVVVMVGLPARGKSYICKKLQRYLTWLGFPTRVFNVGNRRRTAASAAASAAASVASTPRVEHAPRRDSFPIGPPSSDPFPDPPIRVAGAGATSAFFDPDNAAARAARDQLALDTVDELLEWLHDGKAKVAIHDATNTTLARRKLLMAKLRPHLRHVHVLFLESICDDPAVIDANVRMKLRSPDYAGMDPDLAIADFTRRMRNYERAYEPLGEYEESKRYAFIQCNYNRQ</sequence>
<feature type="compositionally biased region" description="Basic and acidic residues" evidence="3">
    <location>
        <begin position="256"/>
        <end position="265"/>
    </location>
</feature>
<keyword evidence="1" id="KW-0547">Nucleotide-binding</keyword>
<dbReference type="PRINTS" id="PR00991">
    <property type="entry name" value="6PFRUCTKNASE"/>
</dbReference>
<dbReference type="Pfam" id="PF01591">
    <property type="entry name" value="6PF2K"/>
    <property type="match status" value="2"/>
</dbReference>
<dbReference type="Proteomes" id="UP000054350">
    <property type="component" value="Unassembled WGS sequence"/>
</dbReference>
<keyword evidence="2" id="KW-0067">ATP-binding</keyword>
<evidence type="ECO:0000313" key="5">
    <source>
        <dbReference type="EMBL" id="KNE72426.1"/>
    </source>
</evidence>
<dbReference type="GO" id="GO:0005829">
    <property type="term" value="C:cytosol"/>
    <property type="evidence" value="ECO:0007669"/>
    <property type="project" value="TreeGrafter"/>
</dbReference>
<dbReference type="EMBL" id="GG745380">
    <property type="protein sequence ID" value="KNE72426.1"/>
    <property type="molecule type" value="Genomic_DNA"/>
</dbReference>
<evidence type="ECO:0000256" key="3">
    <source>
        <dbReference type="SAM" id="MobiDB-lite"/>
    </source>
</evidence>
<protein>
    <recommendedName>
        <fullName evidence="4">6-phosphofructo-2-kinase domain-containing protein</fullName>
    </recommendedName>
</protein>
<dbReference type="GO" id="GO:0006000">
    <property type="term" value="P:fructose metabolic process"/>
    <property type="evidence" value="ECO:0007669"/>
    <property type="project" value="InterPro"/>
</dbReference>
<dbReference type="GO" id="GO:0006003">
    <property type="term" value="P:fructose 2,6-bisphosphate metabolic process"/>
    <property type="evidence" value="ECO:0007669"/>
    <property type="project" value="InterPro"/>
</dbReference>
<evidence type="ECO:0000313" key="6">
    <source>
        <dbReference type="Proteomes" id="UP000054350"/>
    </source>
</evidence>
<evidence type="ECO:0000259" key="4">
    <source>
        <dbReference type="Pfam" id="PF01591"/>
    </source>
</evidence>
<dbReference type="PANTHER" id="PTHR10606:SF32">
    <property type="entry name" value="6-PHOSPHOFRUCTO-2-KINASE 1"/>
    <property type="match status" value="1"/>
</dbReference>
<evidence type="ECO:0000256" key="2">
    <source>
        <dbReference type="ARBA" id="ARBA00022840"/>
    </source>
</evidence>
<proteinExistence type="predicted"/>
<feature type="compositionally biased region" description="Basic and acidic residues" evidence="3">
    <location>
        <begin position="1"/>
        <end position="16"/>
    </location>
</feature>
<accession>A0A0L0TCJ2</accession>
<dbReference type="STRING" id="578462.A0A0L0TCJ2"/>